<keyword evidence="4" id="KW-1185">Reference proteome</keyword>
<dbReference type="RefSeq" id="WP_153835773.1">
    <property type="nucleotide sequence ID" value="NZ_JBHUMW010000008.1"/>
</dbReference>
<sequence length="212" mass="23755">MKKWMMFCLTLLISITLVACNSDDVDSNEEGTENDSTETTENTDEEVVEEDTATEEEADIEDLNEDNIETDNDTASFDLDIDPDGENNVTLQLEQEGMVSKIAYKAEGDRVIEQTADSIIPYDLLEIADKEEAEAMFEEGVAQYQDIEGLSHSIDYQEEQIVETTKVDFETANPDDIAELTGAMMEDGASDFISLQRSVQMLQQQGYEIITE</sequence>
<feature type="region of interest" description="Disordered" evidence="1">
    <location>
        <begin position="24"/>
        <end position="71"/>
    </location>
</feature>
<dbReference type="InterPro" id="IPR036699">
    <property type="entry name" value="YehR-like_sf"/>
</dbReference>
<dbReference type="AlphaFoldDB" id="A0A6N7R3B2"/>
<evidence type="ECO:0000313" key="4">
    <source>
        <dbReference type="Proteomes" id="UP000435187"/>
    </source>
</evidence>
<keyword evidence="2" id="KW-0732">Signal</keyword>
<name>A0A6N7R3B2_9BACI</name>
<feature type="chain" id="PRO_5038378261" evidence="2">
    <location>
        <begin position="20"/>
        <end position="212"/>
    </location>
</feature>
<dbReference type="Gene3D" id="3.30.1830.10">
    <property type="entry name" value="YehR-like"/>
    <property type="match status" value="1"/>
</dbReference>
<gene>
    <name evidence="3" type="ORF">GH885_12560</name>
</gene>
<evidence type="ECO:0000256" key="1">
    <source>
        <dbReference type="SAM" id="MobiDB-lite"/>
    </source>
</evidence>
<dbReference type="InterPro" id="IPR009736">
    <property type="entry name" value="DUF1307"/>
</dbReference>
<dbReference type="PROSITE" id="PS51257">
    <property type="entry name" value="PROKAR_LIPOPROTEIN"/>
    <property type="match status" value="1"/>
</dbReference>
<reference evidence="3 4" key="1">
    <citation type="submission" date="2019-10" db="EMBL/GenBank/DDBJ databases">
        <title>Gracilibacillus salitolerans sp. nov., a moderate halophile isolated from a saline soil in northwest China.</title>
        <authorList>
            <person name="Gan L."/>
        </authorList>
    </citation>
    <scope>NUCLEOTIDE SEQUENCE [LARGE SCALE GENOMIC DNA]</scope>
    <source>
        <strain evidence="3 4">TP2-8</strain>
    </source>
</reference>
<dbReference type="Pfam" id="PF06998">
    <property type="entry name" value="DUF1307"/>
    <property type="match status" value="1"/>
</dbReference>
<dbReference type="SUPFAM" id="SSF160704">
    <property type="entry name" value="YehR-like"/>
    <property type="match status" value="1"/>
</dbReference>
<comment type="caution">
    <text evidence="3">The sequence shown here is derived from an EMBL/GenBank/DDBJ whole genome shotgun (WGS) entry which is preliminary data.</text>
</comment>
<protein>
    <submittedName>
        <fullName evidence="3">DUF1307 domain-containing protein</fullName>
    </submittedName>
</protein>
<evidence type="ECO:0000256" key="2">
    <source>
        <dbReference type="SAM" id="SignalP"/>
    </source>
</evidence>
<evidence type="ECO:0000313" key="3">
    <source>
        <dbReference type="EMBL" id="MRI67166.1"/>
    </source>
</evidence>
<organism evidence="3 4">
    <name type="scientific">Gracilibacillus thailandensis</name>
    <dbReference type="NCBI Taxonomy" id="563735"/>
    <lineage>
        <taxon>Bacteria</taxon>
        <taxon>Bacillati</taxon>
        <taxon>Bacillota</taxon>
        <taxon>Bacilli</taxon>
        <taxon>Bacillales</taxon>
        <taxon>Bacillaceae</taxon>
        <taxon>Gracilibacillus</taxon>
    </lineage>
</organism>
<dbReference type="Proteomes" id="UP000435187">
    <property type="component" value="Unassembled WGS sequence"/>
</dbReference>
<accession>A0A6N7R3B2</accession>
<proteinExistence type="predicted"/>
<feature type="signal peptide" evidence="2">
    <location>
        <begin position="1"/>
        <end position="19"/>
    </location>
</feature>
<dbReference type="EMBL" id="WJEE01000026">
    <property type="protein sequence ID" value="MRI67166.1"/>
    <property type="molecule type" value="Genomic_DNA"/>
</dbReference>